<dbReference type="RefSeq" id="WP_158586010.1">
    <property type="nucleotide sequence ID" value="NZ_BSWF01000014.1"/>
</dbReference>
<dbReference type="EMBL" id="JACGET010000020">
    <property type="protein sequence ID" value="MBN3107840.1"/>
    <property type="molecule type" value="Genomic_DNA"/>
</dbReference>
<dbReference type="AlphaFoldDB" id="A0A7T0N1Y1"/>
<reference evidence="2 3" key="2">
    <citation type="submission" date="2020-11" db="EMBL/GenBank/DDBJ databases">
        <title>Complete genome sequence of Pectobacterium brasiliense strain F126.</title>
        <authorList>
            <person name="Miroshnikov K."/>
            <person name="Vo T.N.H."/>
            <person name="Khodykina M.V."/>
            <person name="Kabanova A.P."/>
            <person name="Shneider M."/>
            <person name="Korzhenkov A."/>
            <person name="Toschakov S.V."/>
            <person name="Miroshnikov K.A."/>
            <person name="Ignatov A.N."/>
            <person name="Mikhailova Y.V."/>
            <person name="Shelenkov A."/>
            <person name="Yanushevich Y.G."/>
            <person name="Evseev P.V."/>
        </authorList>
    </citation>
    <scope>NUCLEOTIDE SEQUENCE [LARGE SCALE GENOMIC DNA]</scope>
    <source>
        <strain evidence="2 3">F126</strain>
    </source>
</reference>
<keyword evidence="4" id="KW-1185">Reference proteome</keyword>
<organism evidence="2 3">
    <name type="scientific">Pectobacterium brasiliense</name>
    <dbReference type="NCBI Taxonomy" id="180957"/>
    <lineage>
        <taxon>Bacteria</taxon>
        <taxon>Pseudomonadati</taxon>
        <taxon>Pseudomonadota</taxon>
        <taxon>Gammaproteobacteria</taxon>
        <taxon>Enterobacterales</taxon>
        <taxon>Pectobacteriaceae</taxon>
        <taxon>Pectobacterium</taxon>
    </lineage>
</organism>
<proteinExistence type="predicted"/>
<sequence>MKRVRTIWLAALLVAVLVVILCMKPMNMYINNQADSSAKGQQFSIFSLTINKI</sequence>
<dbReference type="Proteomes" id="UP000762586">
    <property type="component" value="Unassembled WGS sequence"/>
</dbReference>
<reference evidence="1 4" key="1">
    <citation type="submission" date="2020-07" db="EMBL/GenBank/DDBJ databases">
        <title>A pangenomic view of the genus Pectobacterium provides insights into genome organization, phylogeny, and virulence.</title>
        <authorList>
            <person name="Jonkheer E."/>
            <person name="Brankovics B."/>
            <person name="Houwers I."/>
            <person name="Van Der Wolf J."/>
            <person name="Bonants P."/>
            <person name="Vreeburg R."/>
            <person name="Bollema R."/>
            <person name="De Haan J."/>
            <person name="Berke L."/>
            <person name="De Ridder D."/>
            <person name="Smit S."/>
            <person name="Van Der Lee T.A.J."/>
        </authorList>
    </citation>
    <scope>NUCLEOTIDE SEQUENCE [LARGE SCALE GENOMIC DNA]</scope>
    <source>
        <strain evidence="1 4">NAK:384</strain>
    </source>
</reference>
<dbReference type="Proteomes" id="UP000269351">
    <property type="component" value="Chromosome"/>
</dbReference>
<evidence type="ECO:0000313" key="4">
    <source>
        <dbReference type="Proteomes" id="UP000762586"/>
    </source>
</evidence>
<gene>
    <name evidence="2" type="ORF">F126LOC_003605</name>
    <name evidence="1" type="ORF">H4F48_17420</name>
</gene>
<evidence type="ECO:0000313" key="3">
    <source>
        <dbReference type="Proteomes" id="UP000269351"/>
    </source>
</evidence>
<accession>A0A7T0N1Y1</accession>
<protein>
    <submittedName>
        <fullName evidence="2">Uncharacterized protein</fullName>
    </submittedName>
</protein>
<evidence type="ECO:0000313" key="1">
    <source>
        <dbReference type="EMBL" id="MBN3107840.1"/>
    </source>
</evidence>
<evidence type="ECO:0000313" key="2">
    <source>
        <dbReference type="EMBL" id="QPK24923.1"/>
    </source>
</evidence>
<dbReference type="EMBL" id="CP065031">
    <property type="protein sequence ID" value="QPK24923.1"/>
    <property type="molecule type" value="Genomic_DNA"/>
</dbReference>
<name>A0A7T0N1Y1_9GAMM</name>